<dbReference type="InterPro" id="IPR017850">
    <property type="entry name" value="Alkaline_phosphatase_core_sf"/>
</dbReference>
<keyword evidence="5" id="KW-0325">Glycoprotein</keyword>
<comment type="similarity">
    <text evidence="2">Belongs to the sulfatase family.</text>
</comment>
<gene>
    <name evidence="9" type="primary">LOC108566233</name>
</gene>
<organism evidence="8 9">
    <name type="scientific">Nicrophorus vespilloides</name>
    <name type="common">Boreal carrion beetle</name>
    <dbReference type="NCBI Taxonomy" id="110193"/>
    <lineage>
        <taxon>Eukaryota</taxon>
        <taxon>Metazoa</taxon>
        <taxon>Ecdysozoa</taxon>
        <taxon>Arthropoda</taxon>
        <taxon>Hexapoda</taxon>
        <taxon>Insecta</taxon>
        <taxon>Pterygota</taxon>
        <taxon>Neoptera</taxon>
        <taxon>Endopterygota</taxon>
        <taxon>Coleoptera</taxon>
        <taxon>Polyphaga</taxon>
        <taxon>Staphyliniformia</taxon>
        <taxon>Silphidae</taxon>
        <taxon>Nicrophorinae</taxon>
        <taxon>Nicrophorus</taxon>
    </lineage>
</organism>
<sequence length="505" mass="58025">MNRFIMCSKWMLFLIIGFLFCSLTIGEIQRPNFVLVLTDDQDLLLDGLVPLEITRRLIADEGATFSNFFVNSPICCPSRSTILTGKHVHNTGVVNNSLSGNCSGRKWQQNDEKATIAALLKSDNYTNFYAGKYLNKYGDSKVGGLSHVPKGYDWWIGLKGNSKYYDYELSINGTAKKFEKDQYLTDVIKNYALDFLNHVHKDMPFFMMIAPPAAHAPFTAAKRHETKFPLVKAKRTQTFNATPIHKHWLMQLPPINLPSNVDILDNIQRHRLQTLLAVDELVDELARKLMDMHIFNNTYFIFTSDNGFHIGQFSQPWDKRQPYETDIRVPFFIKGPNISRKTLINDPSSTVDLAPTILDLADVKIPMTMDGISMKDILLKRTINRSRQNILIEYHGEGNANSVDNECPWAGNANLAECNQDNWCKCEDSRNNTYVCLRRITNIENIKFCRFFDDEDFIEYYDFDSDPHEMTNLWVHHKIISKKYHQILNTLMSCKGVSCTKAAIK</sequence>
<protein>
    <submittedName>
        <fullName evidence="9">N-acetylglucosamine-6-sulfatase-like</fullName>
    </submittedName>
</protein>
<keyword evidence="4" id="KW-0378">Hydrolase</keyword>
<dbReference type="PANTHER" id="PTHR43108">
    <property type="entry name" value="N-ACETYLGLUCOSAMINE-6-SULFATASE FAMILY MEMBER"/>
    <property type="match status" value="1"/>
</dbReference>
<dbReference type="SUPFAM" id="SSF53649">
    <property type="entry name" value="Alkaline phosphatase-like"/>
    <property type="match status" value="1"/>
</dbReference>
<proteinExistence type="inferred from homology"/>
<dbReference type="PIRSF" id="PIRSF036666">
    <property type="entry name" value="G6S"/>
    <property type="match status" value="1"/>
</dbReference>
<evidence type="ECO:0000256" key="3">
    <source>
        <dbReference type="ARBA" id="ARBA00022729"/>
    </source>
</evidence>
<dbReference type="InterPro" id="IPR000917">
    <property type="entry name" value="Sulfatase_N"/>
</dbReference>
<reference evidence="9" key="1">
    <citation type="submission" date="2025-08" db="UniProtKB">
        <authorList>
            <consortium name="RefSeq"/>
        </authorList>
    </citation>
    <scope>IDENTIFICATION</scope>
    <source>
        <tissue evidence="9">Whole Larva</tissue>
    </source>
</reference>
<dbReference type="RefSeq" id="XP_017781522.1">
    <property type="nucleotide sequence ID" value="XM_017926033.1"/>
</dbReference>
<dbReference type="CDD" id="cd16147">
    <property type="entry name" value="G6S"/>
    <property type="match status" value="1"/>
</dbReference>
<dbReference type="InterPro" id="IPR012251">
    <property type="entry name" value="GlcNAc_6-SO4ase"/>
</dbReference>
<feature type="domain" description="Sulfatase N-terminal" evidence="7">
    <location>
        <begin position="31"/>
        <end position="363"/>
    </location>
</feature>
<evidence type="ECO:0000256" key="2">
    <source>
        <dbReference type="ARBA" id="ARBA00008779"/>
    </source>
</evidence>
<keyword evidence="8" id="KW-1185">Reference proteome</keyword>
<feature type="chain" id="PRO_5046452517" evidence="6">
    <location>
        <begin position="27"/>
        <end position="505"/>
    </location>
</feature>
<accession>A0ABM1N3X2</accession>
<dbReference type="InterPro" id="IPR024607">
    <property type="entry name" value="Sulfatase_CS"/>
</dbReference>
<dbReference type="Pfam" id="PF00884">
    <property type="entry name" value="Sulfatase"/>
    <property type="match status" value="1"/>
</dbReference>
<keyword evidence="3 6" id="KW-0732">Signal</keyword>
<evidence type="ECO:0000256" key="4">
    <source>
        <dbReference type="ARBA" id="ARBA00022801"/>
    </source>
</evidence>
<name>A0ABM1N3X2_NICVS</name>
<dbReference type="Proteomes" id="UP000695000">
    <property type="component" value="Unplaced"/>
</dbReference>
<dbReference type="GeneID" id="108566233"/>
<dbReference type="PROSITE" id="PS00523">
    <property type="entry name" value="SULFATASE_1"/>
    <property type="match status" value="1"/>
</dbReference>
<evidence type="ECO:0000313" key="8">
    <source>
        <dbReference type="Proteomes" id="UP000695000"/>
    </source>
</evidence>
<dbReference type="Gene3D" id="3.40.720.10">
    <property type="entry name" value="Alkaline Phosphatase, subunit A"/>
    <property type="match status" value="1"/>
</dbReference>
<evidence type="ECO:0000256" key="6">
    <source>
        <dbReference type="SAM" id="SignalP"/>
    </source>
</evidence>
<evidence type="ECO:0000259" key="7">
    <source>
        <dbReference type="Pfam" id="PF00884"/>
    </source>
</evidence>
<evidence type="ECO:0000256" key="5">
    <source>
        <dbReference type="ARBA" id="ARBA00023180"/>
    </source>
</evidence>
<comment type="cofactor">
    <cofactor evidence="1">
        <name>Ca(2+)</name>
        <dbReference type="ChEBI" id="CHEBI:29108"/>
    </cofactor>
</comment>
<dbReference type="PANTHER" id="PTHR43108:SF8">
    <property type="entry name" value="SD21168P"/>
    <property type="match status" value="1"/>
</dbReference>
<evidence type="ECO:0000313" key="9">
    <source>
        <dbReference type="RefSeq" id="XP_017781522.1"/>
    </source>
</evidence>
<feature type="signal peptide" evidence="6">
    <location>
        <begin position="1"/>
        <end position="26"/>
    </location>
</feature>
<evidence type="ECO:0000256" key="1">
    <source>
        <dbReference type="ARBA" id="ARBA00001913"/>
    </source>
</evidence>